<dbReference type="AlphaFoldDB" id="A0A2V3J517"/>
<dbReference type="Pfam" id="PF18121">
    <property type="entry name" value="TFA2_Winged_2"/>
    <property type="match status" value="1"/>
</dbReference>
<keyword evidence="3" id="KW-1185">Reference proteome</keyword>
<dbReference type="InterPro" id="IPR016656">
    <property type="entry name" value="TFIIE-bsu"/>
</dbReference>
<dbReference type="EMBL" id="NBIV01000005">
    <property type="protein sequence ID" value="PXF49489.1"/>
    <property type="molecule type" value="Genomic_DNA"/>
</dbReference>
<dbReference type="Proteomes" id="UP000247409">
    <property type="component" value="Unassembled WGS sequence"/>
</dbReference>
<reference evidence="2 3" key="1">
    <citation type="journal article" date="2018" name="Mol. Biol. Evol.">
        <title>Analysis of the draft genome of the red seaweed Gracilariopsis chorda provides insights into genome size evolution in Rhodophyta.</title>
        <authorList>
            <person name="Lee J."/>
            <person name="Yang E.C."/>
            <person name="Graf L."/>
            <person name="Yang J.H."/>
            <person name="Qiu H."/>
            <person name="Zel Zion U."/>
            <person name="Chan C.X."/>
            <person name="Stephens T.G."/>
            <person name="Weber A.P.M."/>
            <person name="Boo G.H."/>
            <person name="Boo S.M."/>
            <person name="Kim K.M."/>
            <person name="Shin Y."/>
            <person name="Jung M."/>
            <person name="Lee S.J."/>
            <person name="Yim H.S."/>
            <person name="Lee J.H."/>
            <person name="Bhattacharya D."/>
            <person name="Yoon H.S."/>
        </authorList>
    </citation>
    <scope>NUCLEOTIDE SEQUENCE [LARGE SCALE GENOMIC DNA]</scope>
    <source>
        <strain evidence="2 3">SKKU-2015</strain>
        <tissue evidence="2">Whole body</tissue>
    </source>
</reference>
<dbReference type="GO" id="GO:0001097">
    <property type="term" value="F:TFIIH-class transcription factor complex binding"/>
    <property type="evidence" value="ECO:0007669"/>
    <property type="project" value="TreeGrafter"/>
</dbReference>
<gene>
    <name evidence="2" type="ORF">BWQ96_00805</name>
</gene>
<evidence type="ECO:0000313" key="3">
    <source>
        <dbReference type="Proteomes" id="UP000247409"/>
    </source>
</evidence>
<sequence length="223" mass="25337">MTEELPVGLQLARVHNFLRAELEAFTSAEIHEKTGVDIEGNTDVLLSLTGEASKVIREKDGRWRWASKYQLRNFTHLLSLMARSSDGLNEKDLYDSYKGVKDDIKKLKKRRAVYQIKSGSKVLLFPHDPRLDTPVSDDVKKRYKHVLLPDAIETHRILVANGLKEADDKTGIRISQPVTRKRPSSRPNARRRTKRIKLTNTHMANSAVDLTQDYDAGKSSAFS</sequence>
<dbReference type="PANTHER" id="PTHR12716">
    <property type="entry name" value="TRANSCRIPTION INITIATION FACTOR IIE, BETA SUBUNIT"/>
    <property type="match status" value="1"/>
</dbReference>
<dbReference type="InterPro" id="IPR040501">
    <property type="entry name" value="TFA2_Winged_2"/>
</dbReference>
<name>A0A2V3J517_9FLOR</name>
<accession>A0A2V3J517</accession>
<dbReference type="GO" id="GO:0005673">
    <property type="term" value="C:transcription factor TFIIE complex"/>
    <property type="evidence" value="ECO:0007669"/>
    <property type="project" value="InterPro"/>
</dbReference>
<proteinExistence type="predicted"/>
<protein>
    <submittedName>
        <fullName evidence="2">General transcription factor IIE subunit 2</fullName>
    </submittedName>
</protein>
<dbReference type="GO" id="GO:0006367">
    <property type="term" value="P:transcription initiation at RNA polymerase II promoter"/>
    <property type="evidence" value="ECO:0007669"/>
    <property type="project" value="InterPro"/>
</dbReference>
<feature type="domain" description="TFA2 Winged helix" evidence="1">
    <location>
        <begin position="73"/>
        <end position="125"/>
    </location>
</feature>
<comment type="caution">
    <text evidence="2">The sequence shown here is derived from an EMBL/GenBank/DDBJ whole genome shotgun (WGS) entry which is preliminary data.</text>
</comment>
<evidence type="ECO:0000259" key="1">
    <source>
        <dbReference type="Pfam" id="PF18121"/>
    </source>
</evidence>
<organism evidence="2 3">
    <name type="scientific">Gracilariopsis chorda</name>
    <dbReference type="NCBI Taxonomy" id="448386"/>
    <lineage>
        <taxon>Eukaryota</taxon>
        <taxon>Rhodophyta</taxon>
        <taxon>Florideophyceae</taxon>
        <taxon>Rhodymeniophycidae</taxon>
        <taxon>Gracilariales</taxon>
        <taxon>Gracilariaceae</taxon>
        <taxon>Gracilariopsis</taxon>
    </lineage>
</organism>
<dbReference type="STRING" id="448386.A0A2V3J517"/>
<dbReference type="OrthoDB" id="3907302at2759"/>
<evidence type="ECO:0000313" key="2">
    <source>
        <dbReference type="EMBL" id="PXF49489.1"/>
    </source>
</evidence>
<dbReference type="PANTHER" id="PTHR12716:SF8">
    <property type="entry name" value="TRANSCRIPTION INITIATION FACTOR IIE SUBUNIT BETA"/>
    <property type="match status" value="1"/>
</dbReference>